<gene>
    <name evidence="1" type="ORF">BV22DRAFT_614509</name>
</gene>
<name>A0ACB8BBD4_9AGAM</name>
<dbReference type="EMBL" id="MU266465">
    <property type="protein sequence ID" value="KAH7923021.1"/>
    <property type="molecule type" value="Genomic_DNA"/>
</dbReference>
<organism evidence="1 2">
    <name type="scientific">Leucogyrophana mollusca</name>
    <dbReference type="NCBI Taxonomy" id="85980"/>
    <lineage>
        <taxon>Eukaryota</taxon>
        <taxon>Fungi</taxon>
        <taxon>Dikarya</taxon>
        <taxon>Basidiomycota</taxon>
        <taxon>Agaricomycotina</taxon>
        <taxon>Agaricomycetes</taxon>
        <taxon>Agaricomycetidae</taxon>
        <taxon>Boletales</taxon>
        <taxon>Boletales incertae sedis</taxon>
        <taxon>Leucogyrophana</taxon>
    </lineage>
</organism>
<evidence type="ECO:0000313" key="1">
    <source>
        <dbReference type="EMBL" id="KAH7923021.1"/>
    </source>
</evidence>
<accession>A0ACB8BBD4</accession>
<reference evidence="1" key="1">
    <citation type="journal article" date="2021" name="New Phytol.">
        <title>Evolutionary innovations through gain and loss of genes in the ectomycorrhizal Boletales.</title>
        <authorList>
            <person name="Wu G."/>
            <person name="Miyauchi S."/>
            <person name="Morin E."/>
            <person name="Kuo A."/>
            <person name="Drula E."/>
            <person name="Varga T."/>
            <person name="Kohler A."/>
            <person name="Feng B."/>
            <person name="Cao Y."/>
            <person name="Lipzen A."/>
            <person name="Daum C."/>
            <person name="Hundley H."/>
            <person name="Pangilinan J."/>
            <person name="Johnson J."/>
            <person name="Barry K."/>
            <person name="LaButti K."/>
            <person name="Ng V."/>
            <person name="Ahrendt S."/>
            <person name="Min B."/>
            <person name="Choi I.G."/>
            <person name="Park H."/>
            <person name="Plett J.M."/>
            <person name="Magnuson J."/>
            <person name="Spatafora J.W."/>
            <person name="Nagy L.G."/>
            <person name="Henrissat B."/>
            <person name="Grigoriev I.V."/>
            <person name="Yang Z.L."/>
            <person name="Xu J."/>
            <person name="Martin F.M."/>
        </authorList>
    </citation>
    <scope>NUCLEOTIDE SEQUENCE</scope>
    <source>
        <strain evidence="1">KUC20120723A-06</strain>
    </source>
</reference>
<sequence length="155" mass="17245">MVLDNSAIGFSLPERCRRWSCCASEGPHRTNIAADKLLLSRRAFDMLSICLDSNVKFTLRIVMGLRVEWGQRSIQLNPELMQSSRLLVSSVQAFSATQPKSPAYIIIAPWLARCAVLQAQGPSTSYCRRTHRISQIHDLIYSPPPPVVSGFSDVA</sequence>
<comment type="caution">
    <text evidence="1">The sequence shown here is derived from an EMBL/GenBank/DDBJ whole genome shotgun (WGS) entry which is preliminary data.</text>
</comment>
<keyword evidence="2" id="KW-1185">Reference proteome</keyword>
<dbReference type="Proteomes" id="UP000790709">
    <property type="component" value="Unassembled WGS sequence"/>
</dbReference>
<proteinExistence type="predicted"/>
<evidence type="ECO:0000313" key="2">
    <source>
        <dbReference type="Proteomes" id="UP000790709"/>
    </source>
</evidence>
<protein>
    <submittedName>
        <fullName evidence="1">Uncharacterized protein</fullName>
    </submittedName>
</protein>